<dbReference type="EMBL" id="MJMH01000242">
    <property type="protein sequence ID" value="OLQ84276.1"/>
    <property type="molecule type" value="Genomic_DNA"/>
</dbReference>
<accession>A0ABX3F4B9</accession>
<comment type="caution">
    <text evidence="1">The sequence shown here is derived from an EMBL/GenBank/DDBJ whole genome shotgun (WGS) entry which is preliminary data.</text>
</comment>
<evidence type="ECO:0000313" key="2">
    <source>
        <dbReference type="Proteomes" id="UP000186039"/>
    </source>
</evidence>
<evidence type="ECO:0000313" key="1">
    <source>
        <dbReference type="EMBL" id="OLQ84276.1"/>
    </source>
</evidence>
<sequence>MKIVIMRHGEAETFAQSDADRALTPFGRSASRDVAQRCALQGVSQFDKVLVSPYKRAKQTWQELEEIFAAKDVELCEDITPYGDSATVADFLQALIDLEQLDSVLLVSHLPLVGYLTAELVIDMVPPMFPTSGIVCIEYDPATQRGELLWNINP</sequence>
<name>A0ABX3F4B9_9VIBR</name>
<dbReference type="Pfam" id="PF00300">
    <property type="entry name" value="His_Phos_1"/>
    <property type="match status" value="1"/>
</dbReference>
<dbReference type="InterPro" id="IPR013078">
    <property type="entry name" value="His_Pase_superF_clade-1"/>
</dbReference>
<dbReference type="InterPro" id="IPR029033">
    <property type="entry name" value="His_PPase_superfam"/>
</dbReference>
<organism evidence="1 2">
    <name type="scientific">Vibrio panuliri</name>
    <dbReference type="NCBI Taxonomy" id="1381081"/>
    <lineage>
        <taxon>Bacteria</taxon>
        <taxon>Pseudomonadati</taxon>
        <taxon>Pseudomonadota</taxon>
        <taxon>Gammaproteobacteria</taxon>
        <taxon>Vibrionales</taxon>
        <taxon>Vibrionaceae</taxon>
        <taxon>Vibrio</taxon>
    </lineage>
</organism>
<gene>
    <name evidence="1" type="ORF">BIY20_17725</name>
</gene>
<proteinExistence type="predicted"/>
<protein>
    <submittedName>
        <fullName evidence="1">Phosphohistidine phosphatase SixA</fullName>
    </submittedName>
</protein>
<dbReference type="RefSeq" id="WP_075716497.1">
    <property type="nucleotide sequence ID" value="NZ_AP019654.1"/>
</dbReference>
<dbReference type="CDD" id="cd07067">
    <property type="entry name" value="HP_PGM_like"/>
    <property type="match status" value="1"/>
</dbReference>
<dbReference type="InterPro" id="IPR004449">
    <property type="entry name" value="SixA"/>
</dbReference>
<keyword evidence="2" id="KW-1185">Reference proteome</keyword>
<dbReference type="Proteomes" id="UP000186039">
    <property type="component" value="Unassembled WGS sequence"/>
</dbReference>
<dbReference type="SUPFAM" id="SSF53254">
    <property type="entry name" value="Phosphoglycerate mutase-like"/>
    <property type="match status" value="1"/>
</dbReference>
<dbReference type="SMART" id="SM00855">
    <property type="entry name" value="PGAM"/>
    <property type="match status" value="1"/>
</dbReference>
<dbReference type="NCBIfam" id="TIGR00249">
    <property type="entry name" value="sixA"/>
    <property type="match status" value="1"/>
</dbReference>
<reference evidence="1 2" key="1">
    <citation type="submission" date="2016-09" db="EMBL/GenBank/DDBJ databases">
        <title>Genomic Taxonomy of the Vibrionaceae.</title>
        <authorList>
            <person name="Gonzalez-Castillo A."/>
            <person name="Gomez-Gil B."/>
            <person name="Enciso-Ibarra K."/>
        </authorList>
    </citation>
    <scope>NUCLEOTIDE SEQUENCE [LARGE SCALE GENOMIC DNA]</scope>
    <source>
        <strain evidence="1 2">CAIM 1902</strain>
    </source>
</reference>
<dbReference type="Gene3D" id="3.40.50.1240">
    <property type="entry name" value="Phosphoglycerate mutase-like"/>
    <property type="match status" value="1"/>
</dbReference>